<sequence>RVFLKTSEPLLRNRREIPSKYKRHVIATSGSLMRTPMKITHVQKRIRRSKK</sequence>
<evidence type="ECO:0000313" key="2">
    <source>
        <dbReference type="Proteomes" id="UP001497382"/>
    </source>
</evidence>
<reference evidence="1 2" key="1">
    <citation type="submission" date="2024-04" db="EMBL/GenBank/DDBJ databases">
        <authorList>
            <person name="Rising A."/>
            <person name="Reimegard J."/>
            <person name="Sonavane S."/>
            <person name="Akerstrom W."/>
            <person name="Nylinder S."/>
            <person name="Hedman E."/>
            <person name="Kallberg Y."/>
        </authorList>
    </citation>
    <scope>NUCLEOTIDE SEQUENCE [LARGE SCALE GENOMIC DNA]</scope>
</reference>
<gene>
    <name evidence="1" type="ORF">LARSCL_LOCUS2353</name>
</gene>
<proteinExistence type="predicted"/>
<dbReference type="Proteomes" id="UP001497382">
    <property type="component" value="Unassembled WGS sequence"/>
</dbReference>
<evidence type="ECO:0000313" key="1">
    <source>
        <dbReference type="EMBL" id="CAL1265129.1"/>
    </source>
</evidence>
<dbReference type="AlphaFoldDB" id="A0AAV1Z257"/>
<accession>A0AAV1Z257</accession>
<keyword evidence="2" id="KW-1185">Reference proteome</keyword>
<comment type="caution">
    <text evidence="1">The sequence shown here is derived from an EMBL/GenBank/DDBJ whole genome shotgun (WGS) entry which is preliminary data.</text>
</comment>
<dbReference type="EMBL" id="CAXIEN010000016">
    <property type="protein sequence ID" value="CAL1265129.1"/>
    <property type="molecule type" value="Genomic_DNA"/>
</dbReference>
<name>A0AAV1Z257_9ARAC</name>
<feature type="non-terminal residue" evidence="1">
    <location>
        <position position="1"/>
    </location>
</feature>
<protein>
    <submittedName>
        <fullName evidence="1">Uncharacterized protein</fullName>
    </submittedName>
</protein>
<organism evidence="1 2">
    <name type="scientific">Larinioides sclopetarius</name>
    <dbReference type="NCBI Taxonomy" id="280406"/>
    <lineage>
        <taxon>Eukaryota</taxon>
        <taxon>Metazoa</taxon>
        <taxon>Ecdysozoa</taxon>
        <taxon>Arthropoda</taxon>
        <taxon>Chelicerata</taxon>
        <taxon>Arachnida</taxon>
        <taxon>Araneae</taxon>
        <taxon>Araneomorphae</taxon>
        <taxon>Entelegynae</taxon>
        <taxon>Araneoidea</taxon>
        <taxon>Araneidae</taxon>
        <taxon>Larinioides</taxon>
    </lineage>
</organism>